<proteinExistence type="predicted"/>
<dbReference type="GO" id="GO:0030632">
    <property type="term" value="P:D-alanine biosynthetic process"/>
    <property type="evidence" value="ECO:0007669"/>
    <property type="project" value="TreeGrafter"/>
</dbReference>
<feature type="binding site" evidence="5">
    <location>
        <position position="299"/>
    </location>
    <ligand>
        <name>substrate</name>
    </ligand>
</feature>
<feature type="domain" description="Alanine racemase C-terminal" evidence="6">
    <location>
        <begin position="232"/>
        <end position="344"/>
    </location>
</feature>
<dbReference type="Gene3D" id="2.40.37.10">
    <property type="entry name" value="Lyase, Ornithine Decarboxylase, Chain A, domain 1"/>
    <property type="match status" value="1"/>
</dbReference>
<dbReference type="Pfam" id="PF01168">
    <property type="entry name" value="Ala_racemase_N"/>
    <property type="match status" value="1"/>
</dbReference>
<evidence type="ECO:0000256" key="4">
    <source>
        <dbReference type="PIRSR" id="PIRSR600821-50"/>
    </source>
</evidence>
<evidence type="ECO:0000256" key="2">
    <source>
        <dbReference type="ARBA" id="ARBA00022898"/>
    </source>
</evidence>
<dbReference type="AlphaFoldDB" id="A0A3D8I7H2"/>
<dbReference type="PANTHER" id="PTHR30511:SF0">
    <property type="entry name" value="ALANINE RACEMASE, CATABOLIC-RELATED"/>
    <property type="match status" value="1"/>
</dbReference>
<name>A0A3D8I7H2_9HELI</name>
<dbReference type="RefSeq" id="WP_104699805.1">
    <property type="nucleotide sequence ID" value="NZ_FZPP01000014.1"/>
</dbReference>
<dbReference type="InterPro" id="IPR011079">
    <property type="entry name" value="Ala_racemase_C"/>
</dbReference>
<dbReference type="InterPro" id="IPR029066">
    <property type="entry name" value="PLP-binding_barrel"/>
</dbReference>
<dbReference type="InterPro" id="IPR001608">
    <property type="entry name" value="Ala_racemase_N"/>
</dbReference>
<dbReference type="GO" id="GO:0030170">
    <property type="term" value="F:pyridoxal phosphate binding"/>
    <property type="evidence" value="ECO:0007669"/>
    <property type="project" value="TreeGrafter"/>
</dbReference>
<evidence type="ECO:0000313" key="8">
    <source>
        <dbReference type="Proteomes" id="UP000256599"/>
    </source>
</evidence>
<evidence type="ECO:0000256" key="5">
    <source>
        <dbReference type="PIRSR" id="PIRSR600821-52"/>
    </source>
</evidence>
<keyword evidence="2 4" id="KW-0663">Pyridoxal phosphate</keyword>
<evidence type="ECO:0000259" key="6">
    <source>
        <dbReference type="SMART" id="SM01005"/>
    </source>
</evidence>
<dbReference type="Proteomes" id="UP000256599">
    <property type="component" value="Unassembled WGS sequence"/>
</dbReference>
<keyword evidence="3" id="KW-0413">Isomerase</keyword>
<dbReference type="GO" id="GO:0005829">
    <property type="term" value="C:cytosol"/>
    <property type="evidence" value="ECO:0007669"/>
    <property type="project" value="TreeGrafter"/>
</dbReference>
<comment type="cofactor">
    <cofactor evidence="1 4">
        <name>pyridoxal 5'-phosphate</name>
        <dbReference type="ChEBI" id="CHEBI:597326"/>
    </cofactor>
</comment>
<organism evidence="7 8">
    <name type="scientific">Helicobacter marmotae</name>
    <dbReference type="NCBI Taxonomy" id="152490"/>
    <lineage>
        <taxon>Bacteria</taxon>
        <taxon>Pseudomonadati</taxon>
        <taxon>Campylobacterota</taxon>
        <taxon>Epsilonproteobacteria</taxon>
        <taxon>Campylobacterales</taxon>
        <taxon>Helicobacteraceae</taxon>
        <taxon>Helicobacter</taxon>
    </lineage>
</organism>
<dbReference type="PANTHER" id="PTHR30511">
    <property type="entry name" value="ALANINE RACEMASE"/>
    <property type="match status" value="1"/>
</dbReference>
<dbReference type="PRINTS" id="PR00992">
    <property type="entry name" value="ALARACEMASE"/>
</dbReference>
<dbReference type="GO" id="GO:0008784">
    <property type="term" value="F:alanine racemase activity"/>
    <property type="evidence" value="ECO:0007669"/>
    <property type="project" value="InterPro"/>
</dbReference>
<dbReference type="GO" id="GO:0009252">
    <property type="term" value="P:peptidoglycan biosynthetic process"/>
    <property type="evidence" value="ECO:0007669"/>
    <property type="project" value="TreeGrafter"/>
</dbReference>
<dbReference type="InterPro" id="IPR020622">
    <property type="entry name" value="Ala_racemase_pyridoxalP-BS"/>
</dbReference>
<dbReference type="PROSITE" id="PS00395">
    <property type="entry name" value="ALANINE_RACEMASE"/>
    <property type="match status" value="1"/>
</dbReference>
<evidence type="ECO:0000256" key="3">
    <source>
        <dbReference type="ARBA" id="ARBA00023235"/>
    </source>
</evidence>
<gene>
    <name evidence="7" type="ORF">CQA63_00060</name>
</gene>
<reference evidence="7 8" key="1">
    <citation type="submission" date="2018-04" db="EMBL/GenBank/DDBJ databases">
        <title>Novel Campyloabacter and Helicobacter Species and Strains.</title>
        <authorList>
            <person name="Mannion A.J."/>
            <person name="Shen Z."/>
            <person name="Fox J.G."/>
        </authorList>
    </citation>
    <scope>NUCLEOTIDE SEQUENCE [LARGE SCALE GENOMIC DNA]</scope>
    <source>
        <strain evidence="7 8">MIT 98-6070</strain>
    </source>
</reference>
<dbReference type="OrthoDB" id="9813814at2"/>
<dbReference type="InterPro" id="IPR000821">
    <property type="entry name" value="Ala_racemase"/>
</dbReference>
<comment type="caution">
    <text evidence="7">The sequence shown here is derived from an EMBL/GenBank/DDBJ whole genome shotgun (WGS) entry which is preliminary data.</text>
</comment>
<sequence>MAHITLSHKAYKHNFNLISSYVGSNVEIAAVLKDNAYGHGLEQISAFARECGIQSVFVKNYSEALRVSEDFAHITALYGMPEGKFSPHIAFVVNQKEHIYALKKGTKVELKVNAGMNRNGVESKELEDFILAILKQGLELVGVFCHNGYGDEKDKTFYETQNTFASIKTHIKALSLKYGFKLPRFHSLSSSGAIALAGEGGISDDLVRIGIALYGYLDVAFANPISAQLQKVAALYADRVSTRYLKKGARIGYSGCTTLQDSSQISTYDIGYGDGFFRVSEDHKVYTAKGYQILPRSSMDCFSCLCSEPQICVFDDANVIARAFHTISYEVLTHLSPNLKRIIIK</sequence>
<dbReference type="NCBIfam" id="NF000791">
    <property type="entry name" value="PRK00053.2-2"/>
    <property type="match status" value="1"/>
</dbReference>
<feature type="modified residue" description="N6-(pyridoxal phosphate)lysine" evidence="4">
    <location>
        <position position="33"/>
    </location>
</feature>
<keyword evidence="8" id="KW-1185">Reference proteome</keyword>
<dbReference type="Gene3D" id="3.20.20.10">
    <property type="entry name" value="Alanine racemase"/>
    <property type="match status" value="1"/>
</dbReference>
<dbReference type="SMART" id="SM01005">
    <property type="entry name" value="Ala_racemase_C"/>
    <property type="match status" value="1"/>
</dbReference>
<dbReference type="Pfam" id="PF00842">
    <property type="entry name" value="Ala_racemase_C"/>
    <property type="match status" value="1"/>
</dbReference>
<dbReference type="SUPFAM" id="SSF50621">
    <property type="entry name" value="Alanine racemase C-terminal domain-like"/>
    <property type="match status" value="1"/>
</dbReference>
<accession>A0A3D8I7H2</accession>
<dbReference type="EMBL" id="NXLR01000001">
    <property type="protein sequence ID" value="RDU60946.1"/>
    <property type="molecule type" value="Genomic_DNA"/>
</dbReference>
<dbReference type="SUPFAM" id="SSF51419">
    <property type="entry name" value="PLP-binding barrel"/>
    <property type="match status" value="1"/>
</dbReference>
<evidence type="ECO:0000256" key="1">
    <source>
        <dbReference type="ARBA" id="ARBA00001933"/>
    </source>
</evidence>
<protein>
    <submittedName>
        <fullName evidence="7">Alanine racemase</fullName>
    </submittedName>
</protein>
<dbReference type="InterPro" id="IPR009006">
    <property type="entry name" value="Ala_racemase/Decarboxylase_C"/>
</dbReference>
<evidence type="ECO:0000313" key="7">
    <source>
        <dbReference type="EMBL" id="RDU60946.1"/>
    </source>
</evidence>
<feature type="binding site" evidence="5">
    <location>
        <position position="118"/>
    </location>
    <ligand>
        <name>substrate</name>
    </ligand>
</feature>